<evidence type="ECO:0000256" key="7">
    <source>
        <dbReference type="ARBA" id="ARBA00047597"/>
    </source>
</evidence>
<keyword evidence="3 9" id="KW-0808">Transferase</keyword>
<evidence type="ECO:0000256" key="5">
    <source>
        <dbReference type="ARBA" id="ARBA00022737"/>
    </source>
</evidence>
<evidence type="ECO:0000256" key="4">
    <source>
        <dbReference type="ARBA" id="ARBA00022695"/>
    </source>
</evidence>
<dbReference type="InterPro" id="IPR000768">
    <property type="entry name" value="ART"/>
</dbReference>
<feature type="repeat" description="TPR" evidence="8">
    <location>
        <begin position="707"/>
        <end position="740"/>
    </location>
</feature>
<dbReference type="SUPFAM" id="SSF56399">
    <property type="entry name" value="ADP-ribosylation"/>
    <property type="match status" value="1"/>
</dbReference>
<feature type="repeat" description="TPR" evidence="8">
    <location>
        <begin position="623"/>
        <end position="656"/>
    </location>
</feature>
<feature type="repeat" description="TPR" evidence="8">
    <location>
        <begin position="581"/>
        <end position="614"/>
    </location>
</feature>
<name>A0A8S2UUT3_9BILA</name>
<dbReference type="PROSITE" id="PS51996">
    <property type="entry name" value="TR_MART"/>
    <property type="match status" value="1"/>
</dbReference>
<dbReference type="GO" id="GO:0106274">
    <property type="term" value="F:NAD+-protein-arginine ADP-ribosyltransferase activity"/>
    <property type="evidence" value="ECO:0007669"/>
    <property type="project" value="UniProtKB-EC"/>
</dbReference>
<dbReference type="Gene3D" id="1.25.40.10">
    <property type="entry name" value="Tetratricopeptide repeat domain"/>
    <property type="match status" value="3"/>
</dbReference>
<dbReference type="GO" id="GO:0016779">
    <property type="term" value="F:nucleotidyltransferase activity"/>
    <property type="evidence" value="ECO:0007669"/>
    <property type="project" value="UniProtKB-KW"/>
</dbReference>
<evidence type="ECO:0000313" key="10">
    <source>
        <dbReference type="EMBL" id="CAF4356188.1"/>
    </source>
</evidence>
<reference evidence="10" key="1">
    <citation type="submission" date="2021-02" db="EMBL/GenBank/DDBJ databases">
        <authorList>
            <person name="Nowell W R."/>
        </authorList>
    </citation>
    <scope>NUCLEOTIDE SEQUENCE</scope>
</reference>
<evidence type="ECO:0000256" key="2">
    <source>
        <dbReference type="ARBA" id="ARBA00022676"/>
    </source>
</evidence>
<dbReference type="Pfam" id="PF13424">
    <property type="entry name" value="TPR_12"/>
    <property type="match status" value="5"/>
</dbReference>
<keyword evidence="9" id="KW-0521">NADP</keyword>
<dbReference type="Gene3D" id="3.90.176.10">
    <property type="entry name" value="Toxin ADP-ribosyltransferase, Chain A, domain 1"/>
    <property type="match status" value="1"/>
</dbReference>
<accession>A0A8S2UUT3</accession>
<dbReference type="PRINTS" id="PR00381">
    <property type="entry name" value="KINESINLIGHT"/>
</dbReference>
<feature type="repeat" description="TPR" evidence="8">
    <location>
        <begin position="539"/>
        <end position="572"/>
    </location>
</feature>
<dbReference type="AlphaFoldDB" id="A0A8S2UUT3"/>
<dbReference type="EMBL" id="CAJOBC010087397">
    <property type="protein sequence ID" value="CAF4356188.1"/>
    <property type="molecule type" value="Genomic_DNA"/>
</dbReference>
<comment type="catalytic activity">
    <reaction evidence="7 9">
        <text>L-arginyl-[protein] + NAD(+) = N(omega)-(ADP-D-ribosyl)-L-arginyl-[protein] + nicotinamide + H(+)</text>
        <dbReference type="Rhea" id="RHEA:19149"/>
        <dbReference type="Rhea" id="RHEA-COMP:10532"/>
        <dbReference type="Rhea" id="RHEA-COMP:15087"/>
        <dbReference type="ChEBI" id="CHEBI:15378"/>
        <dbReference type="ChEBI" id="CHEBI:17154"/>
        <dbReference type="ChEBI" id="CHEBI:29965"/>
        <dbReference type="ChEBI" id="CHEBI:57540"/>
        <dbReference type="ChEBI" id="CHEBI:142554"/>
        <dbReference type="EC" id="2.4.2.31"/>
    </reaction>
</comment>
<feature type="repeat" description="TPR" evidence="8">
    <location>
        <begin position="455"/>
        <end position="488"/>
    </location>
</feature>
<evidence type="ECO:0000256" key="8">
    <source>
        <dbReference type="PROSITE-ProRule" id="PRU00339"/>
    </source>
</evidence>
<feature type="repeat" description="TPR" evidence="8">
    <location>
        <begin position="791"/>
        <end position="824"/>
    </location>
</feature>
<evidence type="ECO:0000256" key="9">
    <source>
        <dbReference type="RuleBase" id="RU361228"/>
    </source>
</evidence>
<keyword evidence="5" id="KW-0677">Repeat</keyword>
<keyword evidence="9" id="KW-0520">NAD</keyword>
<dbReference type="InterPro" id="IPR019734">
    <property type="entry name" value="TPR_rpt"/>
</dbReference>
<evidence type="ECO:0000256" key="6">
    <source>
        <dbReference type="ARBA" id="ARBA00022803"/>
    </source>
</evidence>
<comment type="similarity">
    <text evidence="1 9">Belongs to the Arg-specific ADP-ribosyltransferase family.</text>
</comment>
<protein>
    <recommendedName>
        <fullName evidence="9">NAD(P)(+)--arginine ADP-ribosyltransferase</fullName>
        <ecNumber evidence="9">2.4.2.31</ecNumber>
    </recommendedName>
    <alternativeName>
        <fullName evidence="9">Mono(ADP-ribosyl)transferase</fullName>
    </alternativeName>
</protein>
<dbReference type="SUPFAM" id="SSF81901">
    <property type="entry name" value="HCP-like"/>
    <property type="match status" value="1"/>
</dbReference>
<dbReference type="SMART" id="SM00028">
    <property type="entry name" value="TPR"/>
    <property type="match status" value="12"/>
</dbReference>
<dbReference type="InterPro" id="IPR011990">
    <property type="entry name" value="TPR-like_helical_dom_sf"/>
</dbReference>
<sequence>MMLTREPSIHLFHDKDHNLENFTVVWLDADIDKTDDCHDTKKRLRTTANHLRTFCDADECIDYISSIKIEQALLILSGSFGEIIAPLIFELPQITFIYIFCLNKIKHETWANHQLNNHNKIRGVFIHKDSLLIQIAEDAKVLSKHMMPMNVFSLSHNEKSIRDLDKESTVFMWNQLLMDVLLRMPKSDESKTELLTECESYYRDNDKELEKINDFRLNYSSDAALSWYTRDSFVYRLLNKALRTRDIDIIFKFRFFIADLYRQLQKEHSKFMESCTNGECFLTVYRGQHLKADELQELKDNVGRLISMNTFISTTYKKDVASLLAGDGSLSPILESILFEIRINTNIDTKPYANIKELSFIKDEDEVLFSIGTIFRIESVEKQTETKIWDVKLILNSDDDEQMKVLSKQISEEADGGSDLNMLGFLLIQIGEYAKAERYFRRLINNTLPNDPDMDMLYNNIGAVYNDQGEYSQALTCYQQALEIRLKALGPNHPTVATTYNNIGAVYNDQGEYSQALTYYQKALEIQLNTLGSDHPTVATTYNNIGLVYKYQGEYFQALIYYQQALEILLKTLGPNHPTVATTYNNIGGVYNHQRKYSQALTYYQKALEIEWKTLGPNHPAVATTYNNIGAVYNDQGEYPQALIYYQQALEILLKTLGSNHPTVATAYNNIGGVYNHQRKYSQALTYYQKTLEIQLNTLGPDHPTVATTYNNIGLVYKYQAEYFQALTYYQQALEILLKTLGPNHPTVATTYNNIGLVYKYQDEYSQALTCYQQALEILLKTLGSNHLTVATTYNNIGLVYKYQGEYSQALTYYQQALEILLKTLGPNHPTVATTYNNIGEIYNDQGEYSQALTYYQKTLEIQLNTLGSDHPTVATTYNNIGLVYKYQAEYFQALTYYQQALEILLKTLGPNHPTVATTYNNIGEVYNHQAQYSQDFAIEPSKCRENVQQHW</sequence>
<dbReference type="EC" id="2.4.2.31" evidence="9"/>
<feature type="repeat" description="TPR" evidence="8">
    <location>
        <begin position="749"/>
        <end position="782"/>
    </location>
</feature>
<feature type="repeat" description="TPR" evidence="8">
    <location>
        <begin position="875"/>
        <end position="908"/>
    </location>
</feature>
<evidence type="ECO:0000313" key="11">
    <source>
        <dbReference type="Proteomes" id="UP000681722"/>
    </source>
</evidence>
<dbReference type="SUPFAM" id="SSF48452">
    <property type="entry name" value="TPR-like"/>
    <property type="match status" value="3"/>
</dbReference>
<evidence type="ECO:0000256" key="1">
    <source>
        <dbReference type="ARBA" id="ARBA00009558"/>
    </source>
</evidence>
<dbReference type="PANTHER" id="PTHR45641">
    <property type="entry name" value="TETRATRICOPEPTIDE REPEAT PROTEIN (AFU_ORTHOLOGUE AFUA_6G03870)"/>
    <property type="match status" value="1"/>
</dbReference>
<gene>
    <name evidence="10" type="ORF">SRO942_LOCUS37094</name>
</gene>
<dbReference type="PANTHER" id="PTHR45641:SF1">
    <property type="entry name" value="AAA+ ATPASE DOMAIN-CONTAINING PROTEIN"/>
    <property type="match status" value="1"/>
</dbReference>
<feature type="repeat" description="TPR" evidence="8">
    <location>
        <begin position="665"/>
        <end position="698"/>
    </location>
</feature>
<comment type="caution">
    <text evidence="10">The sequence shown here is derived from an EMBL/GenBank/DDBJ whole genome shotgun (WGS) entry which is preliminary data.</text>
</comment>
<organism evidence="10 11">
    <name type="scientific">Didymodactylos carnosus</name>
    <dbReference type="NCBI Taxonomy" id="1234261"/>
    <lineage>
        <taxon>Eukaryota</taxon>
        <taxon>Metazoa</taxon>
        <taxon>Spiralia</taxon>
        <taxon>Gnathifera</taxon>
        <taxon>Rotifera</taxon>
        <taxon>Eurotatoria</taxon>
        <taxon>Bdelloidea</taxon>
        <taxon>Philodinida</taxon>
        <taxon>Philodinidae</taxon>
        <taxon>Didymodactylos</taxon>
    </lineage>
</organism>
<keyword evidence="2 9" id="KW-0328">Glycosyltransferase</keyword>
<dbReference type="Pfam" id="PF13374">
    <property type="entry name" value="TPR_10"/>
    <property type="match status" value="2"/>
</dbReference>
<proteinExistence type="inferred from homology"/>
<feature type="repeat" description="TPR" evidence="8">
    <location>
        <begin position="833"/>
        <end position="866"/>
    </location>
</feature>
<keyword evidence="4" id="KW-0548">Nucleotidyltransferase</keyword>
<dbReference type="OrthoDB" id="8123811at2759"/>
<feature type="repeat" description="TPR" evidence="8">
    <location>
        <begin position="497"/>
        <end position="530"/>
    </location>
</feature>
<dbReference type="Proteomes" id="UP000681722">
    <property type="component" value="Unassembled WGS sequence"/>
</dbReference>
<dbReference type="Pfam" id="PF01129">
    <property type="entry name" value="ART"/>
    <property type="match status" value="1"/>
</dbReference>
<keyword evidence="6 8" id="KW-0802">TPR repeat</keyword>
<dbReference type="PROSITE" id="PS50005">
    <property type="entry name" value="TPR"/>
    <property type="match status" value="11"/>
</dbReference>
<evidence type="ECO:0000256" key="3">
    <source>
        <dbReference type="ARBA" id="ARBA00022679"/>
    </source>
</evidence>
<dbReference type="PROSITE" id="PS50293">
    <property type="entry name" value="TPR_REGION"/>
    <property type="match status" value="11"/>
</dbReference>